<dbReference type="Pfam" id="PF13194">
    <property type="entry name" value="DUF4010"/>
    <property type="match status" value="1"/>
</dbReference>
<evidence type="ECO:0000256" key="1">
    <source>
        <dbReference type="SAM" id="Phobius"/>
    </source>
</evidence>
<dbReference type="PANTHER" id="PTHR39084:SF1">
    <property type="entry name" value="DUF4010 DOMAIN-CONTAINING PROTEIN"/>
    <property type="match status" value="1"/>
</dbReference>
<evidence type="ECO:0000259" key="2">
    <source>
        <dbReference type="Pfam" id="PF13194"/>
    </source>
</evidence>
<feature type="transmembrane region" description="Helical" evidence="1">
    <location>
        <begin position="130"/>
        <end position="151"/>
    </location>
</feature>
<sequence length="285" mass="29219">MRRLLTGWTSRDTLILLTALTMLPLLPNQPVDPWQVLNPRKLWLLGFLVMLIGAAGQMAQNWLGARTGLLLAGFAGGFASSSATIAGLGLRARQQPALASVCAGGAVLSNVSTILQMGVVVGVLSTPLLLALWPALLLAGCVIALFAVVAARASQVQAAAPEASNAAGRMLEPQRALLFMLIVAAVLLVSAWVQAWLGDAALDVALAVSGLADVHAAAASAAQLVATGRITAEVALPGIALALASNSLVKLGLAWASGGRGYALHLLPGIAALVVAFWLALLWVR</sequence>
<accession>A0ABS7TDE0</accession>
<keyword evidence="1" id="KW-1133">Transmembrane helix</keyword>
<feature type="transmembrane region" description="Helical" evidence="1">
    <location>
        <begin position="176"/>
        <end position="198"/>
    </location>
</feature>
<dbReference type="RefSeq" id="WP_223627577.1">
    <property type="nucleotide sequence ID" value="NZ_JAIQDJ010000001.1"/>
</dbReference>
<keyword evidence="1" id="KW-0472">Membrane</keyword>
<keyword evidence="4" id="KW-1185">Reference proteome</keyword>
<feature type="domain" description="DUF4010" evidence="2">
    <location>
        <begin position="48"/>
        <end position="258"/>
    </location>
</feature>
<comment type="caution">
    <text evidence="3">The sequence shown here is derived from an EMBL/GenBank/DDBJ whole genome shotgun (WGS) entry which is preliminary data.</text>
</comment>
<feature type="transmembrane region" description="Helical" evidence="1">
    <location>
        <begin position="69"/>
        <end position="90"/>
    </location>
</feature>
<feature type="transmembrane region" description="Helical" evidence="1">
    <location>
        <begin position="262"/>
        <end position="284"/>
    </location>
</feature>
<organism evidence="3 4">
    <name type="scientific">Thermomonas beijingensis</name>
    <dbReference type="NCBI Taxonomy" id="2872701"/>
    <lineage>
        <taxon>Bacteria</taxon>
        <taxon>Pseudomonadati</taxon>
        <taxon>Pseudomonadota</taxon>
        <taxon>Gammaproteobacteria</taxon>
        <taxon>Lysobacterales</taxon>
        <taxon>Lysobacteraceae</taxon>
        <taxon>Thermomonas</taxon>
    </lineage>
</organism>
<proteinExistence type="predicted"/>
<dbReference type="PANTHER" id="PTHR39084">
    <property type="entry name" value="MEMBRANE PROTEIN-RELATED"/>
    <property type="match status" value="1"/>
</dbReference>
<protein>
    <submittedName>
        <fullName evidence="3">DUF4010 domain-containing protein</fullName>
    </submittedName>
</protein>
<reference evidence="3" key="1">
    <citation type="submission" date="2021-09" db="EMBL/GenBank/DDBJ databases">
        <authorList>
            <person name="Wu T."/>
            <person name="Guo S.Z."/>
        </authorList>
    </citation>
    <scope>NUCLEOTIDE SEQUENCE</scope>
    <source>
        <strain evidence="3">RSS-23</strain>
    </source>
</reference>
<evidence type="ECO:0000313" key="4">
    <source>
        <dbReference type="Proteomes" id="UP001430290"/>
    </source>
</evidence>
<feature type="transmembrane region" description="Helical" evidence="1">
    <location>
        <begin position="97"/>
        <end position="124"/>
    </location>
</feature>
<evidence type="ECO:0000313" key="3">
    <source>
        <dbReference type="EMBL" id="MBZ4185790.1"/>
    </source>
</evidence>
<feature type="transmembrane region" description="Helical" evidence="1">
    <location>
        <begin position="42"/>
        <end position="63"/>
    </location>
</feature>
<dbReference type="InterPro" id="IPR025105">
    <property type="entry name" value="DUF4010"/>
</dbReference>
<gene>
    <name evidence="3" type="ORF">K7B09_05540</name>
</gene>
<name>A0ABS7TDE0_9GAMM</name>
<keyword evidence="1" id="KW-0812">Transmembrane</keyword>
<dbReference type="EMBL" id="JAIQDJ010000001">
    <property type="protein sequence ID" value="MBZ4185790.1"/>
    <property type="molecule type" value="Genomic_DNA"/>
</dbReference>
<dbReference type="Proteomes" id="UP001430290">
    <property type="component" value="Unassembled WGS sequence"/>
</dbReference>